<keyword evidence="5" id="KW-0539">Nucleus</keyword>
<dbReference type="InterPro" id="IPR001739">
    <property type="entry name" value="Methyl_CpG_DNA-bd"/>
</dbReference>
<proteinExistence type="predicted"/>
<dbReference type="GO" id="GO:0005634">
    <property type="term" value="C:nucleus"/>
    <property type="evidence" value="ECO:0007669"/>
    <property type="project" value="UniProtKB-SubCell"/>
</dbReference>
<comment type="subcellular location">
    <subcellularLocation>
        <location evidence="1">Nucleus</location>
    </subcellularLocation>
</comment>
<dbReference type="EMBL" id="CAJOBI010326120">
    <property type="protein sequence ID" value="CAF5192153.1"/>
    <property type="molecule type" value="Genomic_DNA"/>
</dbReference>
<feature type="region of interest" description="Disordered" evidence="6">
    <location>
        <begin position="1"/>
        <end position="61"/>
    </location>
</feature>
<keyword evidence="2" id="KW-0808">Transferase</keyword>
<dbReference type="SUPFAM" id="SSF54171">
    <property type="entry name" value="DNA-binding domain"/>
    <property type="match status" value="1"/>
</dbReference>
<dbReference type="Proteomes" id="UP000676336">
    <property type="component" value="Unassembled WGS sequence"/>
</dbReference>
<feature type="domain" description="MBD" evidence="7">
    <location>
        <begin position="140"/>
        <end position="195"/>
    </location>
</feature>
<dbReference type="PANTHER" id="PTHR46024:SF1">
    <property type="entry name" value="HISTONE-LYSINE N-METHYLTRANSFERASE EGGLESS"/>
    <property type="match status" value="1"/>
</dbReference>
<evidence type="ECO:0000256" key="1">
    <source>
        <dbReference type="ARBA" id="ARBA00004123"/>
    </source>
</evidence>
<evidence type="ECO:0000256" key="3">
    <source>
        <dbReference type="ARBA" id="ARBA00022723"/>
    </source>
</evidence>
<organism evidence="8 9">
    <name type="scientific">Rotaria magnacalcarata</name>
    <dbReference type="NCBI Taxonomy" id="392030"/>
    <lineage>
        <taxon>Eukaryota</taxon>
        <taxon>Metazoa</taxon>
        <taxon>Spiralia</taxon>
        <taxon>Gnathifera</taxon>
        <taxon>Rotifera</taxon>
        <taxon>Eurotatoria</taxon>
        <taxon>Bdelloidea</taxon>
        <taxon>Philodinida</taxon>
        <taxon>Philodinidae</taxon>
        <taxon>Rotaria</taxon>
    </lineage>
</organism>
<dbReference type="Pfam" id="PF01429">
    <property type="entry name" value="MBD"/>
    <property type="match status" value="1"/>
</dbReference>
<protein>
    <recommendedName>
        <fullName evidence="7">MBD domain-containing protein</fullName>
    </recommendedName>
</protein>
<name>A0A8S3I080_9BILA</name>
<evidence type="ECO:0000256" key="6">
    <source>
        <dbReference type="SAM" id="MobiDB-lite"/>
    </source>
</evidence>
<accession>A0A8S3I080</accession>
<dbReference type="InterPro" id="IPR051516">
    <property type="entry name" value="SETDB_methyltransferase"/>
</dbReference>
<dbReference type="InterPro" id="IPR016177">
    <property type="entry name" value="DNA-bd_dom_sf"/>
</dbReference>
<feature type="non-terminal residue" evidence="8">
    <location>
        <position position="1"/>
    </location>
</feature>
<evidence type="ECO:0000313" key="9">
    <source>
        <dbReference type="Proteomes" id="UP000676336"/>
    </source>
</evidence>
<gene>
    <name evidence="8" type="ORF">SMN809_LOCUS72639</name>
</gene>
<evidence type="ECO:0000256" key="4">
    <source>
        <dbReference type="ARBA" id="ARBA00022833"/>
    </source>
</evidence>
<sequence>MQSTTSVQTGPRTLRPRQTNNSTQNTLPLSSSSPSLNNDHSSSTNLNRQSSSSSTSSNHGITTSMQLRSSHANTNSKIVINPLFIELAEKFLLHYSYEFHPHDCSHKCVVYAEKHFHQLPRTMNPFLKPFACHWTMLDNLRVRKVGDVRLKLTRSTYIYCAPCGRKLQSQTQVDNYLHETKSKLTIELFVYDSKVNAKQHYCTDGKILNPDISNEQENIPISVVNEVDKEPGKIEEPSAFTYRVERTPVAGVSMVINEP</sequence>
<keyword evidence="4" id="KW-0862">Zinc</keyword>
<evidence type="ECO:0000259" key="7">
    <source>
        <dbReference type="Pfam" id="PF01429"/>
    </source>
</evidence>
<feature type="compositionally biased region" description="Polar residues" evidence="6">
    <location>
        <begin position="1"/>
        <end position="11"/>
    </location>
</feature>
<dbReference type="Gene3D" id="2.170.270.10">
    <property type="entry name" value="SET domain"/>
    <property type="match status" value="1"/>
</dbReference>
<dbReference type="GO" id="GO:0003677">
    <property type="term" value="F:DNA binding"/>
    <property type="evidence" value="ECO:0007669"/>
    <property type="project" value="InterPro"/>
</dbReference>
<comment type="caution">
    <text evidence="8">The sequence shown here is derived from an EMBL/GenBank/DDBJ whole genome shotgun (WGS) entry which is preliminary data.</text>
</comment>
<dbReference type="GO" id="GO:0046872">
    <property type="term" value="F:metal ion binding"/>
    <property type="evidence" value="ECO:0007669"/>
    <property type="project" value="UniProtKB-KW"/>
</dbReference>
<dbReference type="AlphaFoldDB" id="A0A8S3I080"/>
<evidence type="ECO:0000256" key="5">
    <source>
        <dbReference type="ARBA" id="ARBA00023242"/>
    </source>
</evidence>
<evidence type="ECO:0000256" key="2">
    <source>
        <dbReference type="ARBA" id="ARBA00022679"/>
    </source>
</evidence>
<feature type="compositionally biased region" description="Low complexity" evidence="6">
    <location>
        <begin position="19"/>
        <end position="61"/>
    </location>
</feature>
<dbReference type="Gene3D" id="3.30.890.10">
    <property type="entry name" value="Methyl-cpg-binding Protein 2, Chain A"/>
    <property type="match status" value="1"/>
</dbReference>
<dbReference type="GO" id="GO:0046974">
    <property type="term" value="F:histone H3K9 methyltransferase activity"/>
    <property type="evidence" value="ECO:0007669"/>
    <property type="project" value="TreeGrafter"/>
</dbReference>
<reference evidence="8" key="1">
    <citation type="submission" date="2021-02" db="EMBL/GenBank/DDBJ databases">
        <authorList>
            <person name="Nowell W R."/>
        </authorList>
    </citation>
    <scope>NUCLEOTIDE SEQUENCE</scope>
</reference>
<dbReference type="PANTHER" id="PTHR46024">
    <property type="entry name" value="HISTONE-LYSINE N-METHYLTRANSFERASE EGGLESS"/>
    <property type="match status" value="1"/>
</dbReference>
<evidence type="ECO:0000313" key="8">
    <source>
        <dbReference type="EMBL" id="CAF5192153.1"/>
    </source>
</evidence>
<dbReference type="GO" id="GO:0010629">
    <property type="term" value="P:negative regulation of gene expression"/>
    <property type="evidence" value="ECO:0007669"/>
    <property type="project" value="TreeGrafter"/>
</dbReference>
<keyword evidence="3" id="KW-0479">Metal-binding</keyword>
<dbReference type="GO" id="GO:0070828">
    <property type="term" value="P:heterochromatin organization"/>
    <property type="evidence" value="ECO:0007669"/>
    <property type="project" value="TreeGrafter"/>
</dbReference>
<dbReference type="InterPro" id="IPR046341">
    <property type="entry name" value="SET_dom_sf"/>
</dbReference>